<feature type="domain" description="DDHD" evidence="3">
    <location>
        <begin position="1"/>
        <end position="127"/>
    </location>
</feature>
<comment type="caution">
    <text evidence="4">The sequence shown here is derived from an EMBL/GenBank/DDBJ whole genome shotgun (WGS) entry which is preliminary data.</text>
</comment>
<evidence type="ECO:0000259" key="3">
    <source>
        <dbReference type="PROSITE" id="PS51043"/>
    </source>
</evidence>
<feature type="signal peptide" evidence="2">
    <location>
        <begin position="1"/>
        <end position="17"/>
    </location>
</feature>
<dbReference type="PANTHER" id="PTHR23509">
    <property type="entry name" value="PA-PL1 PHOSPHOLIPASE FAMILY"/>
    <property type="match status" value="1"/>
</dbReference>
<name>A0A540L1X5_MALBA</name>
<dbReference type="AlphaFoldDB" id="A0A540L1X5"/>
<dbReference type="InterPro" id="IPR004177">
    <property type="entry name" value="DDHD_dom"/>
</dbReference>
<dbReference type="SMART" id="SM01127">
    <property type="entry name" value="DDHD"/>
    <property type="match status" value="1"/>
</dbReference>
<dbReference type="STRING" id="106549.A0A540L1X5"/>
<dbReference type="Proteomes" id="UP000315295">
    <property type="component" value="Unassembled WGS sequence"/>
</dbReference>
<reference evidence="4 5" key="1">
    <citation type="journal article" date="2019" name="G3 (Bethesda)">
        <title>Sequencing of a Wild Apple (Malus baccata) Genome Unravels the Differences Between Cultivated and Wild Apple Species Regarding Disease Resistance and Cold Tolerance.</title>
        <authorList>
            <person name="Chen X."/>
        </authorList>
    </citation>
    <scope>NUCLEOTIDE SEQUENCE [LARGE SCALE GENOMIC DNA]</scope>
    <source>
        <strain evidence="5">cv. Shandingzi</strain>
        <tissue evidence="4">Leaves</tissue>
    </source>
</reference>
<evidence type="ECO:0000313" key="5">
    <source>
        <dbReference type="Proteomes" id="UP000315295"/>
    </source>
</evidence>
<dbReference type="InterPro" id="IPR058055">
    <property type="entry name" value="PA-PLA1"/>
</dbReference>
<sequence>MAALLFFFLLAVSAVSAEEGIRLRSTSTRLKFHIPQSSPNLKAKVLTVCQSRNSDSLEEQSETTQEKEERSYGSLMMERVTGSQEGRIDHVLQDTTFEHPYLAAIGAHTNYWRDYDTALFILKHLYRGIHDESLREESSR</sequence>
<dbReference type="GO" id="GO:0046872">
    <property type="term" value="F:metal ion binding"/>
    <property type="evidence" value="ECO:0007669"/>
    <property type="project" value="InterPro"/>
</dbReference>
<dbReference type="Pfam" id="PF02862">
    <property type="entry name" value="DDHD"/>
    <property type="match status" value="1"/>
</dbReference>
<keyword evidence="2" id="KW-0732">Signal</keyword>
<evidence type="ECO:0000313" key="4">
    <source>
        <dbReference type="EMBL" id="TQD80484.1"/>
    </source>
</evidence>
<protein>
    <recommendedName>
        <fullName evidence="3">DDHD domain-containing protein</fullName>
    </recommendedName>
</protein>
<dbReference type="GO" id="GO:0005737">
    <property type="term" value="C:cytoplasm"/>
    <property type="evidence" value="ECO:0007669"/>
    <property type="project" value="TreeGrafter"/>
</dbReference>
<proteinExistence type="predicted"/>
<dbReference type="GO" id="GO:0004620">
    <property type="term" value="F:phospholipase activity"/>
    <property type="evidence" value="ECO:0007669"/>
    <property type="project" value="TreeGrafter"/>
</dbReference>
<dbReference type="EMBL" id="VIEB01000806">
    <property type="protein sequence ID" value="TQD80484.1"/>
    <property type="molecule type" value="Genomic_DNA"/>
</dbReference>
<keyword evidence="5" id="KW-1185">Reference proteome</keyword>
<evidence type="ECO:0000256" key="1">
    <source>
        <dbReference type="SAM" id="MobiDB-lite"/>
    </source>
</evidence>
<feature type="region of interest" description="Disordered" evidence="1">
    <location>
        <begin position="53"/>
        <end position="72"/>
    </location>
</feature>
<organism evidence="4 5">
    <name type="scientific">Malus baccata</name>
    <name type="common">Siberian crab apple</name>
    <name type="synonym">Pyrus baccata</name>
    <dbReference type="NCBI Taxonomy" id="106549"/>
    <lineage>
        <taxon>Eukaryota</taxon>
        <taxon>Viridiplantae</taxon>
        <taxon>Streptophyta</taxon>
        <taxon>Embryophyta</taxon>
        <taxon>Tracheophyta</taxon>
        <taxon>Spermatophyta</taxon>
        <taxon>Magnoliopsida</taxon>
        <taxon>eudicotyledons</taxon>
        <taxon>Gunneridae</taxon>
        <taxon>Pentapetalae</taxon>
        <taxon>rosids</taxon>
        <taxon>fabids</taxon>
        <taxon>Rosales</taxon>
        <taxon>Rosaceae</taxon>
        <taxon>Amygdaloideae</taxon>
        <taxon>Maleae</taxon>
        <taxon>Malus</taxon>
    </lineage>
</organism>
<dbReference type="PROSITE" id="PS51043">
    <property type="entry name" value="DDHD"/>
    <property type="match status" value="1"/>
</dbReference>
<gene>
    <name evidence="4" type="ORF">C1H46_033947</name>
</gene>
<feature type="chain" id="PRO_5021987919" description="DDHD domain-containing protein" evidence="2">
    <location>
        <begin position="18"/>
        <end position="140"/>
    </location>
</feature>
<accession>A0A540L1X5</accession>
<dbReference type="PANTHER" id="PTHR23509:SF10">
    <property type="entry name" value="LD21067P"/>
    <property type="match status" value="1"/>
</dbReference>
<evidence type="ECO:0000256" key="2">
    <source>
        <dbReference type="SAM" id="SignalP"/>
    </source>
</evidence>